<dbReference type="AlphaFoldDB" id="A0A1X2HNV7"/>
<dbReference type="Gene3D" id="4.10.240.10">
    <property type="entry name" value="Zn(2)-C6 fungal-type DNA-binding domain"/>
    <property type="match status" value="1"/>
</dbReference>
<feature type="compositionally biased region" description="Low complexity" evidence="3">
    <location>
        <begin position="781"/>
        <end position="790"/>
    </location>
</feature>
<dbReference type="GO" id="GO:0000981">
    <property type="term" value="F:DNA-binding transcription factor activity, RNA polymerase II-specific"/>
    <property type="evidence" value="ECO:0007669"/>
    <property type="project" value="InterPro"/>
</dbReference>
<keyword evidence="2" id="KW-0539">Nucleus</keyword>
<dbReference type="PROSITE" id="PS50048">
    <property type="entry name" value="ZN2_CY6_FUNGAL_2"/>
    <property type="match status" value="1"/>
</dbReference>
<dbReference type="SMART" id="SM00066">
    <property type="entry name" value="GAL4"/>
    <property type="match status" value="1"/>
</dbReference>
<dbReference type="Pfam" id="PF00172">
    <property type="entry name" value="Zn_clus"/>
    <property type="match status" value="1"/>
</dbReference>
<name>A0A1X2HNV7_SYNRA</name>
<dbReference type="PANTHER" id="PTHR46910">
    <property type="entry name" value="TRANSCRIPTION FACTOR PDR1"/>
    <property type="match status" value="1"/>
</dbReference>
<keyword evidence="6" id="KW-1185">Reference proteome</keyword>
<dbReference type="PROSITE" id="PS00463">
    <property type="entry name" value="ZN2_CY6_FUNGAL_1"/>
    <property type="match status" value="1"/>
</dbReference>
<feature type="compositionally biased region" description="Low complexity" evidence="3">
    <location>
        <begin position="838"/>
        <end position="865"/>
    </location>
</feature>
<dbReference type="GO" id="GO:0006351">
    <property type="term" value="P:DNA-templated transcription"/>
    <property type="evidence" value="ECO:0007669"/>
    <property type="project" value="InterPro"/>
</dbReference>
<keyword evidence="1" id="KW-0479">Metal-binding</keyword>
<dbReference type="InterPro" id="IPR036864">
    <property type="entry name" value="Zn2-C6_fun-type_DNA-bd_sf"/>
</dbReference>
<evidence type="ECO:0000313" key="5">
    <source>
        <dbReference type="EMBL" id="ORZ01028.1"/>
    </source>
</evidence>
<feature type="region of interest" description="Disordered" evidence="3">
    <location>
        <begin position="743"/>
        <end position="797"/>
    </location>
</feature>
<dbReference type="EMBL" id="MCGN01000002">
    <property type="protein sequence ID" value="ORZ01028.1"/>
    <property type="molecule type" value="Genomic_DNA"/>
</dbReference>
<dbReference type="SUPFAM" id="SSF57701">
    <property type="entry name" value="Zn2/Cys6 DNA-binding domain"/>
    <property type="match status" value="1"/>
</dbReference>
<dbReference type="PANTHER" id="PTHR46910:SF1">
    <property type="entry name" value="MISCELLANEOUS ZN(II)2CYS6 TRANSCRIPTION FACTOR (EUROFUNG)-RELATED"/>
    <property type="match status" value="1"/>
</dbReference>
<dbReference type="InParanoid" id="A0A1X2HNV7"/>
<dbReference type="Proteomes" id="UP000242180">
    <property type="component" value="Unassembled WGS sequence"/>
</dbReference>
<evidence type="ECO:0000313" key="6">
    <source>
        <dbReference type="Proteomes" id="UP000242180"/>
    </source>
</evidence>
<organism evidence="5 6">
    <name type="scientific">Syncephalastrum racemosum</name>
    <name type="common">Filamentous fungus</name>
    <dbReference type="NCBI Taxonomy" id="13706"/>
    <lineage>
        <taxon>Eukaryota</taxon>
        <taxon>Fungi</taxon>
        <taxon>Fungi incertae sedis</taxon>
        <taxon>Mucoromycota</taxon>
        <taxon>Mucoromycotina</taxon>
        <taxon>Mucoromycetes</taxon>
        <taxon>Mucorales</taxon>
        <taxon>Syncephalastraceae</taxon>
        <taxon>Syncephalastrum</taxon>
    </lineage>
</organism>
<protein>
    <recommendedName>
        <fullName evidence="4">Zn(2)-C6 fungal-type domain-containing protein</fullName>
    </recommendedName>
</protein>
<feature type="region of interest" description="Disordered" evidence="3">
    <location>
        <begin position="585"/>
        <end position="604"/>
    </location>
</feature>
<feature type="region of interest" description="Disordered" evidence="3">
    <location>
        <begin position="838"/>
        <end position="891"/>
    </location>
</feature>
<feature type="region of interest" description="Disordered" evidence="3">
    <location>
        <begin position="630"/>
        <end position="692"/>
    </location>
</feature>
<gene>
    <name evidence="5" type="ORF">BCR43DRAFT_486244</name>
</gene>
<reference evidence="5 6" key="1">
    <citation type="submission" date="2016-07" db="EMBL/GenBank/DDBJ databases">
        <title>Pervasive Adenine N6-methylation of Active Genes in Fungi.</title>
        <authorList>
            <consortium name="DOE Joint Genome Institute"/>
            <person name="Mondo S.J."/>
            <person name="Dannebaum R.O."/>
            <person name="Kuo R.C."/>
            <person name="Labutti K."/>
            <person name="Haridas S."/>
            <person name="Kuo A."/>
            <person name="Salamov A."/>
            <person name="Ahrendt S.R."/>
            <person name="Lipzen A."/>
            <person name="Sullivan W."/>
            <person name="Andreopoulos W.B."/>
            <person name="Clum A."/>
            <person name="Lindquist E."/>
            <person name="Daum C."/>
            <person name="Ramamoorthy G.K."/>
            <person name="Gryganskyi A."/>
            <person name="Culley D."/>
            <person name="Magnuson J.K."/>
            <person name="James T.Y."/>
            <person name="O'Malley M.A."/>
            <person name="Stajich J.E."/>
            <person name="Spatafora J.W."/>
            <person name="Visel A."/>
            <person name="Grigoriev I.V."/>
        </authorList>
    </citation>
    <scope>NUCLEOTIDE SEQUENCE [LARGE SCALE GENOMIC DNA]</scope>
    <source>
        <strain evidence="5 6">NRRL 2496</strain>
    </source>
</reference>
<evidence type="ECO:0000259" key="4">
    <source>
        <dbReference type="PROSITE" id="PS50048"/>
    </source>
</evidence>
<dbReference type="GO" id="GO:0008270">
    <property type="term" value="F:zinc ion binding"/>
    <property type="evidence" value="ECO:0007669"/>
    <property type="project" value="InterPro"/>
</dbReference>
<feature type="compositionally biased region" description="Low complexity" evidence="3">
    <location>
        <begin position="672"/>
        <end position="692"/>
    </location>
</feature>
<dbReference type="InterPro" id="IPR050987">
    <property type="entry name" value="AtrR-like"/>
</dbReference>
<dbReference type="InterPro" id="IPR001138">
    <property type="entry name" value="Zn2Cys6_DnaBD"/>
</dbReference>
<evidence type="ECO:0000256" key="1">
    <source>
        <dbReference type="ARBA" id="ARBA00022723"/>
    </source>
</evidence>
<feature type="compositionally biased region" description="Polar residues" evidence="3">
    <location>
        <begin position="630"/>
        <end position="658"/>
    </location>
</feature>
<feature type="compositionally biased region" description="Polar residues" evidence="3">
    <location>
        <begin position="866"/>
        <end position="875"/>
    </location>
</feature>
<dbReference type="CDD" id="cd00067">
    <property type="entry name" value="GAL4"/>
    <property type="match status" value="1"/>
</dbReference>
<feature type="compositionally biased region" description="Polar residues" evidence="3">
    <location>
        <begin position="743"/>
        <end position="763"/>
    </location>
</feature>
<dbReference type="OrthoDB" id="3266505at2759"/>
<comment type="caution">
    <text evidence="5">The sequence shown here is derived from an EMBL/GenBank/DDBJ whole genome shotgun (WGS) entry which is preliminary data.</text>
</comment>
<dbReference type="InterPro" id="IPR007219">
    <property type="entry name" value="XnlR_reg_dom"/>
</dbReference>
<feature type="compositionally biased region" description="Polar residues" evidence="3">
    <location>
        <begin position="91"/>
        <end position="107"/>
    </location>
</feature>
<dbReference type="CDD" id="cd12148">
    <property type="entry name" value="fungal_TF_MHR"/>
    <property type="match status" value="1"/>
</dbReference>
<sequence length="891" mass="99329">MLTRFAPNDINAKAKLKQLLASCEQCTKRQLICDEARPVCSTCIRDLISCRYPTERIDTNDDKNNSNTQELQKLHELQELDSRIKKVETQLNTRGANSQKQQTQPSATHPPPKAVVSRKAKSEHPPRFYLESTGLVIDTDIAEAHHFIKLLFNTVDPTKVYERAIAVFRPLSPPNSEPVLTSDTALCPSLSDLIQFQDPIDNGWIEMILRARHYRCFLIYQQVGRAEHHARTPALDTLFNEKQYDELLLALATRAYIYQHETELHQDTEFHIRTRKGQHYLQCAQELLESCYTSSSRTTVRALLHLFLFHVHASPHKAFKYCHLALRMSLDLGLNKASKSQEDDRRLWWSSYWCSLYTAVEYDLPIPVHEADCTHTELPVKLPDETDDVGYCIDYCIASIQLLQIRHRIADTLKKKWTEAHPLLNEVSQLEQDLETWSSQLADHIRLESETWQDPICIELGLLLHAQMQCTRIQLYHCFLENPSAAVNLIAVRNCKTAAGSFVNKLNQYSSALRMCTCIQLLPNIERCTATLKALSKAGVSGVDTSTDACQFLSTLSAVLSAHSFTLLPVVARIITDIEGVLAENGQPPCKRATTPKQPTLSSQGSIYPPVAVPAWANIYGENVDWSAPQQPTGSLSVASRLTSTSSKQPQNIYTSAQHPGGISLKSGASLPATTTGQAYPQPQPQAQPQTQLTHTDPYLTRFTMVTPNDLPLQPPQSMARVAMAAQFPVAFGPVMADPSQYNPQNWQVSSDNASQISEYSSGNTGGYISPATSSNRNIASYRRNSTSSRSTDEMRQGNMVYDGQVTSNSQSPEPLGSGYGSYNANFSYRTGPSASSQASLMLQQWSSPSAPSLSSYDDPYSQSSIFPQTQQSWFPPTTYPPPPPPPPPQH</sequence>
<accession>A0A1X2HNV7</accession>
<evidence type="ECO:0000256" key="3">
    <source>
        <dbReference type="SAM" id="MobiDB-lite"/>
    </source>
</evidence>
<feature type="compositionally biased region" description="Polar residues" evidence="3">
    <location>
        <begin position="595"/>
        <end position="604"/>
    </location>
</feature>
<feature type="region of interest" description="Disordered" evidence="3">
    <location>
        <begin position="91"/>
        <end position="122"/>
    </location>
</feature>
<dbReference type="Pfam" id="PF04082">
    <property type="entry name" value="Fungal_trans"/>
    <property type="match status" value="1"/>
</dbReference>
<feature type="compositionally biased region" description="Pro residues" evidence="3">
    <location>
        <begin position="878"/>
        <end position="891"/>
    </location>
</feature>
<dbReference type="GO" id="GO:0003677">
    <property type="term" value="F:DNA binding"/>
    <property type="evidence" value="ECO:0007669"/>
    <property type="project" value="InterPro"/>
</dbReference>
<dbReference type="SMART" id="SM00906">
    <property type="entry name" value="Fungal_trans"/>
    <property type="match status" value="1"/>
</dbReference>
<evidence type="ECO:0000256" key="2">
    <source>
        <dbReference type="ARBA" id="ARBA00023242"/>
    </source>
</evidence>
<proteinExistence type="predicted"/>
<feature type="domain" description="Zn(2)-C6 fungal-type" evidence="4">
    <location>
        <begin position="22"/>
        <end position="52"/>
    </location>
</feature>